<keyword evidence="5" id="KW-1185">Reference proteome</keyword>
<dbReference type="CDD" id="cd17552">
    <property type="entry name" value="REC_RR468-like"/>
    <property type="match status" value="1"/>
</dbReference>
<evidence type="ECO:0000256" key="2">
    <source>
        <dbReference type="PROSITE-ProRule" id="PRU00169"/>
    </source>
</evidence>
<gene>
    <name evidence="4" type="ORF">JX360_03390</name>
</gene>
<dbReference type="PANTHER" id="PTHR44591:SF22">
    <property type="entry name" value="CHEY SUBFAMILY"/>
    <property type="match status" value="1"/>
</dbReference>
<accession>A0ABT0C852</accession>
<protein>
    <submittedName>
        <fullName evidence="4">Response regulator</fullName>
    </submittedName>
</protein>
<dbReference type="InterPro" id="IPR001789">
    <property type="entry name" value="Sig_transdc_resp-reg_receiver"/>
</dbReference>
<dbReference type="InterPro" id="IPR050595">
    <property type="entry name" value="Bact_response_regulator"/>
</dbReference>
<evidence type="ECO:0000313" key="4">
    <source>
        <dbReference type="EMBL" id="MCJ2541958.1"/>
    </source>
</evidence>
<dbReference type="InterPro" id="IPR011006">
    <property type="entry name" value="CheY-like_superfamily"/>
</dbReference>
<sequence length="125" mass="13429">MTHRLLIIDDEPDIWEMTQLILENLAGWQVLTAGSGPEGIQKAAQEQPEAILLDVMMPDMDGPTTLARLRALPETQGIPVIFLSAKVKNAQDSSFAHLGANGIISKPFNAATLASEIAALVGWDP</sequence>
<feature type="modified residue" description="4-aspartylphosphate" evidence="2">
    <location>
        <position position="54"/>
    </location>
</feature>
<dbReference type="RefSeq" id="WP_244349170.1">
    <property type="nucleotide sequence ID" value="NZ_JAFIRA010000005.1"/>
</dbReference>
<dbReference type="PROSITE" id="PS50110">
    <property type="entry name" value="RESPONSE_REGULATORY"/>
    <property type="match status" value="1"/>
</dbReference>
<proteinExistence type="predicted"/>
<dbReference type="EMBL" id="JAFIRA010000005">
    <property type="protein sequence ID" value="MCJ2541958.1"/>
    <property type="molecule type" value="Genomic_DNA"/>
</dbReference>
<dbReference type="SUPFAM" id="SSF52172">
    <property type="entry name" value="CheY-like"/>
    <property type="match status" value="1"/>
</dbReference>
<dbReference type="SMART" id="SM00448">
    <property type="entry name" value="REC"/>
    <property type="match status" value="1"/>
</dbReference>
<feature type="domain" description="Response regulatory" evidence="3">
    <location>
        <begin position="4"/>
        <end position="121"/>
    </location>
</feature>
<evidence type="ECO:0000256" key="1">
    <source>
        <dbReference type="ARBA" id="ARBA00022553"/>
    </source>
</evidence>
<comment type="caution">
    <text evidence="4">The sequence shown here is derived from an EMBL/GenBank/DDBJ whole genome shotgun (WGS) entry which is preliminary data.</text>
</comment>
<dbReference type="Gene3D" id="3.40.50.2300">
    <property type="match status" value="1"/>
</dbReference>
<name>A0ABT0C852_THEVL</name>
<organism evidence="4 5">
    <name type="scientific">Thermostichus vulcanus str. 'Rupite'</name>
    <dbReference type="NCBI Taxonomy" id="2813851"/>
    <lineage>
        <taxon>Bacteria</taxon>
        <taxon>Bacillati</taxon>
        <taxon>Cyanobacteriota</taxon>
        <taxon>Cyanophyceae</taxon>
        <taxon>Thermostichales</taxon>
        <taxon>Thermostichaceae</taxon>
        <taxon>Thermostichus</taxon>
    </lineage>
</organism>
<reference evidence="4" key="1">
    <citation type="submission" date="2021-02" db="EMBL/GenBank/DDBJ databases">
        <title>The CRISPR/cas machinery reduction and long-range gene transfer in the hot spring cyanobacterium Synechococcus.</title>
        <authorList>
            <person name="Dvorak P."/>
            <person name="Jahodarova E."/>
            <person name="Hasler P."/>
            <person name="Poulickova A."/>
        </authorList>
    </citation>
    <scope>NUCLEOTIDE SEQUENCE</scope>
    <source>
        <strain evidence="4">Rupite</strain>
    </source>
</reference>
<evidence type="ECO:0000313" key="5">
    <source>
        <dbReference type="Proteomes" id="UP000830835"/>
    </source>
</evidence>
<dbReference type="Proteomes" id="UP000830835">
    <property type="component" value="Unassembled WGS sequence"/>
</dbReference>
<keyword evidence="1 2" id="KW-0597">Phosphoprotein</keyword>
<evidence type="ECO:0000259" key="3">
    <source>
        <dbReference type="PROSITE" id="PS50110"/>
    </source>
</evidence>
<dbReference type="Pfam" id="PF00072">
    <property type="entry name" value="Response_reg"/>
    <property type="match status" value="1"/>
</dbReference>
<dbReference type="PANTHER" id="PTHR44591">
    <property type="entry name" value="STRESS RESPONSE REGULATOR PROTEIN 1"/>
    <property type="match status" value="1"/>
</dbReference>